<evidence type="ECO:0000256" key="1">
    <source>
        <dbReference type="SAM" id="Phobius"/>
    </source>
</evidence>
<feature type="transmembrane region" description="Helical" evidence="1">
    <location>
        <begin position="35"/>
        <end position="56"/>
    </location>
</feature>
<evidence type="ECO:0000313" key="4">
    <source>
        <dbReference type="Proteomes" id="UP001056535"/>
    </source>
</evidence>
<proteinExistence type="predicted"/>
<gene>
    <name evidence="3" type="ORF">NF557_11895</name>
</gene>
<keyword evidence="4" id="KW-1185">Reference proteome</keyword>
<dbReference type="InterPro" id="IPR012495">
    <property type="entry name" value="TadE-like_dom"/>
</dbReference>
<dbReference type="RefSeq" id="WP_252619615.1">
    <property type="nucleotide sequence ID" value="NZ_CP099490.1"/>
</dbReference>
<keyword evidence="1" id="KW-0472">Membrane</keyword>
<evidence type="ECO:0000259" key="2">
    <source>
        <dbReference type="Pfam" id="PF07811"/>
    </source>
</evidence>
<evidence type="ECO:0000313" key="3">
    <source>
        <dbReference type="EMBL" id="USQ75321.1"/>
    </source>
</evidence>
<feature type="domain" description="TadE-like" evidence="2">
    <location>
        <begin position="29"/>
        <end position="71"/>
    </location>
</feature>
<dbReference type="Proteomes" id="UP001056535">
    <property type="component" value="Chromosome"/>
</dbReference>
<keyword evidence="1" id="KW-1133">Transmembrane helix</keyword>
<organism evidence="3 4">
    <name type="scientific">Ornithinimicrobium cryptoxanthini</name>
    <dbReference type="NCBI Taxonomy" id="2934161"/>
    <lineage>
        <taxon>Bacteria</taxon>
        <taxon>Bacillati</taxon>
        <taxon>Actinomycetota</taxon>
        <taxon>Actinomycetes</taxon>
        <taxon>Micrococcales</taxon>
        <taxon>Ornithinimicrobiaceae</taxon>
        <taxon>Ornithinimicrobium</taxon>
    </lineage>
</organism>
<name>A0ABY4YFL3_9MICO</name>
<dbReference type="Pfam" id="PF07811">
    <property type="entry name" value="TadE"/>
    <property type="match status" value="1"/>
</dbReference>
<reference evidence="3" key="1">
    <citation type="submission" date="2022-06" db="EMBL/GenBank/DDBJ databases">
        <title>Ornithinimicrobium JY.X270.</title>
        <authorList>
            <person name="Huang Y."/>
        </authorList>
    </citation>
    <scope>NUCLEOTIDE SEQUENCE</scope>
    <source>
        <strain evidence="3">JY.X270</strain>
    </source>
</reference>
<keyword evidence="1" id="KW-0812">Transmembrane</keyword>
<sequence>MTCDTADAARWHRGGAPCRAGGHQVRDRGAATVEFALVSTLVVLLFLAAVQVGYALHVRNTATAHVIEGARIGARADNTPADGVARATELLATTLPGRYGTSVTGRAATVGGVGVVQVSADLPLPVLGPLGLPGTMTVTGQAYAEEQ</sequence>
<dbReference type="EMBL" id="CP099490">
    <property type="protein sequence ID" value="USQ75321.1"/>
    <property type="molecule type" value="Genomic_DNA"/>
</dbReference>
<protein>
    <submittedName>
        <fullName evidence="3">Pilus assembly protein</fullName>
    </submittedName>
</protein>
<accession>A0ABY4YFL3</accession>